<organism evidence="3 4">
    <name type="scientific">Streptomyces pyxinicus</name>
    <dbReference type="NCBI Taxonomy" id="2970331"/>
    <lineage>
        <taxon>Bacteria</taxon>
        <taxon>Bacillati</taxon>
        <taxon>Actinomycetota</taxon>
        <taxon>Actinomycetes</taxon>
        <taxon>Kitasatosporales</taxon>
        <taxon>Streptomycetaceae</taxon>
        <taxon>Streptomyces</taxon>
    </lineage>
</organism>
<dbReference type="InterPro" id="IPR041694">
    <property type="entry name" value="ADH_N_2"/>
</dbReference>
<protein>
    <submittedName>
        <fullName evidence="3">NADP-dependent oxidoreductase</fullName>
    </submittedName>
</protein>
<evidence type="ECO:0000313" key="4">
    <source>
        <dbReference type="Proteomes" id="UP001205612"/>
    </source>
</evidence>
<dbReference type="Pfam" id="PF00107">
    <property type="entry name" value="ADH_zinc_N"/>
    <property type="match status" value="1"/>
</dbReference>
<keyword evidence="4" id="KW-1185">Reference proteome</keyword>
<dbReference type="CDD" id="cd05288">
    <property type="entry name" value="PGDH"/>
    <property type="match status" value="1"/>
</dbReference>
<dbReference type="Gene3D" id="3.40.50.720">
    <property type="entry name" value="NAD(P)-binding Rossmann-like Domain"/>
    <property type="match status" value="1"/>
</dbReference>
<dbReference type="InterPro" id="IPR020843">
    <property type="entry name" value="ER"/>
</dbReference>
<dbReference type="InterPro" id="IPR011032">
    <property type="entry name" value="GroES-like_sf"/>
</dbReference>
<keyword evidence="1" id="KW-0560">Oxidoreductase</keyword>
<gene>
    <name evidence="3" type="ORF">NX794_25995</name>
</gene>
<dbReference type="InterPro" id="IPR045010">
    <property type="entry name" value="MDR_fam"/>
</dbReference>
<feature type="domain" description="Enoyl reductase (ER)" evidence="2">
    <location>
        <begin position="22"/>
        <end position="338"/>
    </location>
</feature>
<name>A0ABT2B8A1_9ACTN</name>
<proteinExistence type="predicted"/>
<evidence type="ECO:0000259" key="2">
    <source>
        <dbReference type="SMART" id="SM00829"/>
    </source>
</evidence>
<accession>A0ABT2B8A1</accession>
<dbReference type="SUPFAM" id="SSF50129">
    <property type="entry name" value="GroES-like"/>
    <property type="match status" value="1"/>
</dbReference>
<dbReference type="RefSeq" id="WP_258781405.1">
    <property type="nucleotide sequence ID" value="NZ_JANUGP010000023.1"/>
</dbReference>
<sequence length="340" mass="35872">MTDLPATQREVRLLAKPAGLPGPEHLGVVETPVGAPARGEVLVRNLFFHVFATLRILIAGATQDTPFPVLRPGDTLVGAAVGEIVEAPEDSGFVPGDLVSHWLGWREYAVVPVAECVRLDPAALPDPAAHLQQGWTAYAALTRGATLRPGDTVFVSAGGSGIGSMAGLIARRLGAGRVIASAGSREKAERLRTEIGYDDVVVRGEGRLVEQLATAAPEGIDVFFDNVGGEQLAAAVAAARPGARFVLIGALSGQLAAEGTGTTAPVVLDSLPLIHKRIEMRGFSSDDFDDKDEWTERFGAWLRAGEISFPHVRVKGIENAPRTLLEVIEGRHIGAVVVEL</sequence>
<dbReference type="SMART" id="SM00829">
    <property type="entry name" value="PKS_ER"/>
    <property type="match status" value="1"/>
</dbReference>
<dbReference type="Proteomes" id="UP001205612">
    <property type="component" value="Unassembled WGS sequence"/>
</dbReference>
<dbReference type="Pfam" id="PF16884">
    <property type="entry name" value="ADH_N_2"/>
    <property type="match status" value="1"/>
</dbReference>
<comment type="caution">
    <text evidence="3">The sequence shown here is derived from an EMBL/GenBank/DDBJ whole genome shotgun (WGS) entry which is preliminary data.</text>
</comment>
<dbReference type="PANTHER" id="PTHR43205:SF7">
    <property type="entry name" value="PROSTAGLANDIN REDUCTASE 1"/>
    <property type="match status" value="1"/>
</dbReference>
<dbReference type="SUPFAM" id="SSF51735">
    <property type="entry name" value="NAD(P)-binding Rossmann-fold domains"/>
    <property type="match status" value="1"/>
</dbReference>
<dbReference type="Gene3D" id="3.90.180.10">
    <property type="entry name" value="Medium-chain alcohol dehydrogenases, catalytic domain"/>
    <property type="match status" value="1"/>
</dbReference>
<dbReference type="InterPro" id="IPR013149">
    <property type="entry name" value="ADH-like_C"/>
</dbReference>
<evidence type="ECO:0000313" key="3">
    <source>
        <dbReference type="EMBL" id="MCS0604640.1"/>
    </source>
</evidence>
<dbReference type="EMBL" id="JANUGP010000023">
    <property type="protein sequence ID" value="MCS0604640.1"/>
    <property type="molecule type" value="Genomic_DNA"/>
</dbReference>
<dbReference type="InterPro" id="IPR036291">
    <property type="entry name" value="NAD(P)-bd_dom_sf"/>
</dbReference>
<dbReference type="PANTHER" id="PTHR43205">
    <property type="entry name" value="PROSTAGLANDIN REDUCTASE"/>
    <property type="match status" value="1"/>
</dbReference>
<reference evidence="3 4" key="1">
    <citation type="submission" date="2022-08" db="EMBL/GenBank/DDBJ databases">
        <authorList>
            <person name="Somphong A."/>
            <person name="Phongsopitanun W."/>
        </authorList>
    </citation>
    <scope>NUCLEOTIDE SEQUENCE [LARGE SCALE GENOMIC DNA]</scope>
    <source>
        <strain evidence="3 4">LP11</strain>
    </source>
</reference>
<evidence type="ECO:0000256" key="1">
    <source>
        <dbReference type="ARBA" id="ARBA00023002"/>
    </source>
</evidence>